<dbReference type="Proteomes" id="UP000283269">
    <property type="component" value="Unassembled WGS sequence"/>
</dbReference>
<sequence>MATAGVVLPVCSWLLFQTRRECGVLVCCQCQKANYLHLPTAPGHNHPVVPPASMAQPSLTPSVSQPPLFALRPSIPPSTASQQPTFQPWTRPDTGANSQASGSQVNQRRIIAAARHQQPSTQLPHSTAVAHFPLISLPTVQVPKRKNTRLSAVQRAVTGKQKVVDMKYFIVIHAQQLGHYVNNDYPGNYFTTLRIPPTSKLEEFLAQAQSLNLLIRHEKAGSIDSHIANDFDYAIDTHMREHNLAFVDLLSTPSPSPATRSSRTSQPAFVLDPEPKWHPLYIKASTRIQAADTFTPILYRQPKAVADITYADISTKSKMPIVHVNQEEWRIVIIVPNQNIVVGDFDGTGPHTCLPIRLWGRILDHPFEIECNDSCGQPQQETNISEDTSDRDMDIDTNHADPFAFDHVAATDHAAEAISTASSFDDNTPPPATTLTLEELEIREVQQGVTRLQNGMSATVIALWDIALSDIHNDAEQPDAYMVIRSPSIEAASEALIHHLKHLVIGTPIPEDLCPHTVVRNVTEAAMSHSYFQADINGAPGDGPRRQLWSHLMSTLLADWKHFVKMPEDNFYTPSLVPAPADFAHATTSDFVKAVAPQAAKRLASWPPKAIGPPNEDGTLPALALDSTMDPMSLIIELVPGVTADHIHDMSLQNQLELLPSINAGLLFAHQTQDVETSYLSHRHPIFEAVTLGINYPFFSEVEIVGESQPAKLIDIFRTNLDILTLLETMYKDRIVVNSMDLLPYITWADVEPRDDDPAEDLSEYFARQSRFLELLRHYLRGKGHPQGAVGVSPQEFWDSREDAALRPTLFLEAVTSSQFLPLAHLRIIIQFRRLLVPATAQASGANFHTCFRTVEFLVGDAFAALAQMSNPVTPPAAFAAFDVWMHSLLWGSNRYIMVVTSLGFASALALALAPFKPKFDTSTPYPSTSTVRSSSGRWSSSSQGVTSSIRPIGLGGYDCIGACTKAGTRVEAEAGCV</sequence>
<organism evidence="3 4">
    <name type="scientific">Psilocybe cyanescens</name>
    <dbReference type="NCBI Taxonomy" id="93625"/>
    <lineage>
        <taxon>Eukaryota</taxon>
        <taxon>Fungi</taxon>
        <taxon>Dikarya</taxon>
        <taxon>Basidiomycota</taxon>
        <taxon>Agaricomycotina</taxon>
        <taxon>Agaricomycetes</taxon>
        <taxon>Agaricomycetidae</taxon>
        <taxon>Agaricales</taxon>
        <taxon>Agaricineae</taxon>
        <taxon>Strophariaceae</taxon>
        <taxon>Psilocybe</taxon>
    </lineage>
</organism>
<evidence type="ECO:0000256" key="1">
    <source>
        <dbReference type="SAM" id="MobiDB-lite"/>
    </source>
</evidence>
<feature type="chain" id="PRO_5019053051" evidence="2">
    <location>
        <begin position="24"/>
        <end position="978"/>
    </location>
</feature>
<protein>
    <submittedName>
        <fullName evidence="3">Uncharacterized protein</fullName>
    </submittedName>
</protein>
<proteinExistence type="predicted"/>
<feature type="region of interest" description="Disordered" evidence="1">
    <location>
        <begin position="922"/>
        <end position="947"/>
    </location>
</feature>
<dbReference type="AlphaFoldDB" id="A0A409XGL8"/>
<accession>A0A409XGL8</accession>
<evidence type="ECO:0000313" key="3">
    <source>
        <dbReference type="EMBL" id="PPQ89894.1"/>
    </source>
</evidence>
<feature type="signal peptide" evidence="2">
    <location>
        <begin position="1"/>
        <end position="23"/>
    </location>
</feature>
<name>A0A409XGL8_PSICY</name>
<feature type="compositionally biased region" description="Polar residues" evidence="1">
    <location>
        <begin position="95"/>
        <end position="107"/>
    </location>
</feature>
<keyword evidence="2" id="KW-0732">Signal</keyword>
<dbReference type="EMBL" id="NHYD01001791">
    <property type="protein sequence ID" value="PPQ89894.1"/>
    <property type="molecule type" value="Genomic_DNA"/>
</dbReference>
<reference evidence="3 4" key="1">
    <citation type="journal article" date="2018" name="Evol. Lett.">
        <title>Horizontal gene cluster transfer increased hallucinogenic mushroom diversity.</title>
        <authorList>
            <person name="Reynolds H.T."/>
            <person name="Vijayakumar V."/>
            <person name="Gluck-Thaler E."/>
            <person name="Korotkin H.B."/>
            <person name="Matheny P.B."/>
            <person name="Slot J.C."/>
        </authorList>
    </citation>
    <scope>NUCLEOTIDE SEQUENCE [LARGE SCALE GENOMIC DNA]</scope>
    <source>
        <strain evidence="3 4">2631</strain>
    </source>
</reference>
<gene>
    <name evidence="3" type="ORF">CVT25_004816</name>
</gene>
<evidence type="ECO:0000256" key="2">
    <source>
        <dbReference type="SAM" id="SignalP"/>
    </source>
</evidence>
<dbReference type="InParanoid" id="A0A409XGL8"/>
<feature type="region of interest" description="Disordered" evidence="1">
    <location>
        <begin position="73"/>
        <end position="107"/>
    </location>
</feature>
<evidence type="ECO:0000313" key="4">
    <source>
        <dbReference type="Proteomes" id="UP000283269"/>
    </source>
</evidence>
<dbReference type="OrthoDB" id="3193108at2759"/>
<feature type="compositionally biased region" description="Polar residues" evidence="1">
    <location>
        <begin position="77"/>
        <end position="88"/>
    </location>
</feature>
<comment type="caution">
    <text evidence="3">The sequence shown here is derived from an EMBL/GenBank/DDBJ whole genome shotgun (WGS) entry which is preliminary data.</text>
</comment>
<keyword evidence="4" id="KW-1185">Reference proteome</keyword>